<dbReference type="PANTHER" id="PTHR12110">
    <property type="entry name" value="HYDROXYPYRUVATE ISOMERASE"/>
    <property type="match status" value="1"/>
</dbReference>
<evidence type="ECO:0000259" key="1">
    <source>
        <dbReference type="Pfam" id="PF01261"/>
    </source>
</evidence>
<reference evidence="2 3" key="1">
    <citation type="submission" date="2021-03" db="EMBL/GenBank/DDBJ databases">
        <title>Sequencing the genomes of 1000 actinobacteria strains.</title>
        <authorList>
            <person name="Klenk H.-P."/>
        </authorList>
    </citation>
    <scope>NUCLEOTIDE SEQUENCE [LARGE SCALE GENOMIC DNA]</scope>
    <source>
        <strain evidence="2 3">DSM 46670</strain>
    </source>
</reference>
<dbReference type="InterPro" id="IPR036237">
    <property type="entry name" value="Xyl_isomerase-like_sf"/>
</dbReference>
<evidence type="ECO:0000313" key="3">
    <source>
        <dbReference type="Proteomes" id="UP001519332"/>
    </source>
</evidence>
<sequence>MLGFSTLGCPGLPLADVAAMARKHGIPLVELRCAADEPVHAGISQAERKAALAALDGLGITALASYYRLCDDDVSMLAEHVQLAHDLRAPAIRIFPGRSEKTSVELAAERLAAAVDVAEGITLLVETHDLLLRGSEIAAVLAKSGVRGVGAVWDAMHTWRAGETPAEAAAALLPWLGELQLKDAASDTDRRPMIPGTGAVPIQETLAAAAGFTGPIVLEHETKWYADAAPFEESLAAFAALMKRSPGQDVR</sequence>
<dbReference type="RefSeq" id="WP_209634999.1">
    <property type="nucleotide sequence ID" value="NZ_JAGINW010000001.1"/>
</dbReference>
<feature type="domain" description="Xylose isomerase-like TIM barrel" evidence="1">
    <location>
        <begin position="20"/>
        <end position="238"/>
    </location>
</feature>
<dbReference type="Proteomes" id="UP001519332">
    <property type="component" value="Unassembled WGS sequence"/>
</dbReference>
<name>A0ABS4T884_9PSEU</name>
<dbReference type="GO" id="GO:0016853">
    <property type="term" value="F:isomerase activity"/>
    <property type="evidence" value="ECO:0007669"/>
    <property type="project" value="UniProtKB-KW"/>
</dbReference>
<keyword evidence="2" id="KW-0413">Isomerase</keyword>
<accession>A0ABS4T884</accession>
<protein>
    <submittedName>
        <fullName evidence="2">Sugar phosphate isomerase/epimerase</fullName>
    </submittedName>
</protein>
<evidence type="ECO:0000313" key="2">
    <source>
        <dbReference type="EMBL" id="MBP2320625.1"/>
    </source>
</evidence>
<dbReference type="InterPro" id="IPR013022">
    <property type="entry name" value="Xyl_isomerase-like_TIM-brl"/>
</dbReference>
<dbReference type="SUPFAM" id="SSF51658">
    <property type="entry name" value="Xylose isomerase-like"/>
    <property type="match status" value="1"/>
</dbReference>
<dbReference type="EMBL" id="JAGINW010000001">
    <property type="protein sequence ID" value="MBP2320625.1"/>
    <property type="molecule type" value="Genomic_DNA"/>
</dbReference>
<dbReference type="Gene3D" id="3.20.20.150">
    <property type="entry name" value="Divalent-metal-dependent TIM barrel enzymes"/>
    <property type="match status" value="1"/>
</dbReference>
<keyword evidence="3" id="KW-1185">Reference proteome</keyword>
<gene>
    <name evidence="2" type="ORF">JOF56_001010</name>
</gene>
<dbReference type="Pfam" id="PF01261">
    <property type="entry name" value="AP_endonuc_2"/>
    <property type="match status" value="1"/>
</dbReference>
<comment type="caution">
    <text evidence="2">The sequence shown here is derived from an EMBL/GenBank/DDBJ whole genome shotgun (WGS) entry which is preliminary data.</text>
</comment>
<proteinExistence type="predicted"/>
<dbReference type="InterPro" id="IPR050312">
    <property type="entry name" value="IolE/XylAMocC-like"/>
</dbReference>
<organism evidence="2 3">
    <name type="scientific">Kibdelosporangium banguiense</name>
    <dbReference type="NCBI Taxonomy" id="1365924"/>
    <lineage>
        <taxon>Bacteria</taxon>
        <taxon>Bacillati</taxon>
        <taxon>Actinomycetota</taxon>
        <taxon>Actinomycetes</taxon>
        <taxon>Pseudonocardiales</taxon>
        <taxon>Pseudonocardiaceae</taxon>
        <taxon>Kibdelosporangium</taxon>
    </lineage>
</organism>